<name>A0ABX1GCY4_9GAMM</name>
<dbReference type="RefSeq" id="WP_168449540.1">
    <property type="nucleotide sequence ID" value="NZ_JAAWWK010000002.1"/>
</dbReference>
<reference evidence="5 6" key="1">
    <citation type="submission" date="2020-04" db="EMBL/GenBank/DDBJ databases">
        <authorList>
            <person name="Yoon J."/>
        </authorList>
    </citation>
    <scope>NUCLEOTIDE SEQUENCE [LARGE SCALE GENOMIC DNA]</scope>
    <source>
        <strain evidence="5 6">KMU-166</strain>
    </source>
</reference>
<evidence type="ECO:0000256" key="3">
    <source>
        <dbReference type="ARBA" id="ARBA00022801"/>
    </source>
</evidence>
<dbReference type="InterPro" id="IPR050695">
    <property type="entry name" value="N-acetylmuramoyl_amidase_3"/>
</dbReference>
<evidence type="ECO:0000313" key="5">
    <source>
        <dbReference type="EMBL" id="NKI17008.1"/>
    </source>
</evidence>
<dbReference type="CDD" id="cd02696">
    <property type="entry name" value="MurNAc-LAA"/>
    <property type="match status" value="1"/>
</dbReference>
<proteinExistence type="predicted"/>
<evidence type="ECO:0000259" key="4">
    <source>
        <dbReference type="SMART" id="SM00646"/>
    </source>
</evidence>
<organism evidence="5 6">
    <name type="scientific">Spongiibacter thalassae</name>
    <dbReference type="NCBI Taxonomy" id="2721624"/>
    <lineage>
        <taxon>Bacteria</taxon>
        <taxon>Pseudomonadati</taxon>
        <taxon>Pseudomonadota</taxon>
        <taxon>Gammaproteobacteria</taxon>
        <taxon>Cellvibrionales</taxon>
        <taxon>Spongiibacteraceae</taxon>
        <taxon>Spongiibacter</taxon>
    </lineage>
</organism>
<dbReference type="PANTHER" id="PTHR30404:SF0">
    <property type="entry name" value="N-ACETYLMURAMOYL-L-ALANINE AMIDASE AMIC"/>
    <property type="match status" value="1"/>
</dbReference>
<accession>A0ABX1GCY4</accession>
<gene>
    <name evidence="5" type="ORF">HCU74_06185</name>
</gene>
<protein>
    <recommendedName>
        <fullName evidence="2">N-acetylmuramoyl-L-alanine amidase</fullName>
        <ecNumber evidence="2">3.5.1.28</ecNumber>
    </recommendedName>
</protein>
<evidence type="ECO:0000256" key="1">
    <source>
        <dbReference type="ARBA" id="ARBA00001561"/>
    </source>
</evidence>
<dbReference type="PANTHER" id="PTHR30404">
    <property type="entry name" value="N-ACETYLMURAMOYL-L-ALANINE AMIDASE"/>
    <property type="match status" value="1"/>
</dbReference>
<dbReference type="EMBL" id="JAAWWK010000002">
    <property type="protein sequence ID" value="NKI17008.1"/>
    <property type="molecule type" value="Genomic_DNA"/>
</dbReference>
<comment type="catalytic activity">
    <reaction evidence="1">
        <text>Hydrolyzes the link between N-acetylmuramoyl residues and L-amino acid residues in certain cell-wall glycopeptides.</text>
        <dbReference type="EC" id="3.5.1.28"/>
    </reaction>
</comment>
<comment type="caution">
    <text evidence="5">The sequence shown here is derived from an EMBL/GenBank/DDBJ whole genome shotgun (WGS) entry which is preliminary data.</text>
</comment>
<dbReference type="InterPro" id="IPR002508">
    <property type="entry name" value="MurNAc-LAA_cat"/>
</dbReference>
<dbReference type="Gene3D" id="3.40.630.40">
    <property type="entry name" value="Zn-dependent exopeptidases"/>
    <property type="match status" value="1"/>
</dbReference>
<dbReference type="Pfam" id="PF01520">
    <property type="entry name" value="Amidase_3"/>
    <property type="match status" value="1"/>
</dbReference>
<sequence>MTGRQLRTRLFAFMLWTLYSGHSIGDNAPLHIAIDIGHSLANPGAISATGRAEFHYNRDAAETLADLLNRHPNLRASILNPAGDDIALSERTARAKAVNADLFISLHHDSVQPHYLQTWQYQGRTLHYCDRFAGYSLFVGQSSGPSAKLATRIGRELRQRGFTPTLHHAEPIKGENRTLLDATLGIYQFGELAVLRTATMPAVLIEMGVIVNREEALRANSPRNQQQFAEAVRDAILGGLSPGTDPD</sequence>
<dbReference type="SUPFAM" id="SSF53187">
    <property type="entry name" value="Zn-dependent exopeptidases"/>
    <property type="match status" value="1"/>
</dbReference>
<dbReference type="SMART" id="SM00646">
    <property type="entry name" value="Ami_3"/>
    <property type="match status" value="1"/>
</dbReference>
<evidence type="ECO:0000256" key="2">
    <source>
        <dbReference type="ARBA" id="ARBA00011901"/>
    </source>
</evidence>
<keyword evidence="6" id="KW-1185">Reference proteome</keyword>
<dbReference type="Proteomes" id="UP000765845">
    <property type="component" value="Unassembled WGS sequence"/>
</dbReference>
<feature type="domain" description="MurNAc-LAA" evidence="4">
    <location>
        <begin position="92"/>
        <end position="237"/>
    </location>
</feature>
<dbReference type="EC" id="3.5.1.28" evidence="2"/>
<evidence type="ECO:0000313" key="6">
    <source>
        <dbReference type="Proteomes" id="UP000765845"/>
    </source>
</evidence>
<keyword evidence="3" id="KW-0378">Hydrolase</keyword>